<dbReference type="AlphaFoldDB" id="A0A183F801"/>
<organism evidence="2 3">
    <name type="scientific">Heligmosomoides polygyrus</name>
    <name type="common">Parasitic roundworm</name>
    <dbReference type="NCBI Taxonomy" id="6339"/>
    <lineage>
        <taxon>Eukaryota</taxon>
        <taxon>Metazoa</taxon>
        <taxon>Ecdysozoa</taxon>
        <taxon>Nematoda</taxon>
        <taxon>Chromadorea</taxon>
        <taxon>Rhabditida</taxon>
        <taxon>Rhabditina</taxon>
        <taxon>Rhabditomorpha</taxon>
        <taxon>Strongyloidea</taxon>
        <taxon>Heligmosomidae</taxon>
        <taxon>Heligmosomoides</taxon>
    </lineage>
</organism>
<reference evidence="3" key="2">
    <citation type="submission" date="2019-09" db="UniProtKB">
        <authorList>
            <consortium name="WormBaseParasite"/>
        </authorList>
    </citation>
    <scope>IDENTIFICATION</scope>
</reference>
<reference evidence="1 2" key="1">
    <citation type="submission" date="2018-11" db="EMBL/GenBank/DDBJ databases">
        <authorList>
            <consortium name="Pathogen Informatics"/>
        </authorList>
    </citation>
    <scope>NUCLEOTIDE SEQUENCE [LARGE SCALE GENOMIC DNA]</scope>
</reference>
<evidence type="ECO:0000313" key="1">
    <source>
        <dbReference type="EMBL" id="VDO24274.1"/>
    </source>
</evidence>
<dbReference type="Proteomes" id="UP000050761">
    <property type="component" value="Unassembled WGS sequence"/>
</dbReference>
<evidence type="ECO:0000313" key="2">
    <source>
        <dbReference type="Proteomes" id="UP000050761"/>
    </source>
</evidence>
<name>A0A183F801_HELPZ</name>
<sequence length="101" mass="11501">MSLTHSVEGGLFCKKGSATISFYDKELDKTYKVKVKDLLGKNKDAFDSVTKMTVYPNGDKSDHFDMLKIVVVMLFTKPRLNFFPKLCNTYTTDPYGRSCLQ</sequence>
<dbReference type="WBParaSite" id="HPBE_0000229301-mRNA-1">
    <property type="protein sequence ID" value="HPBE_0000229301-mRNA-1"/>
    <property type="gene ID" value="HPBE_0000229301"/>
</dbReference>
<accession>A0A3P7ULD2</accession>
<keyword evidence="2" id="KW-1185">Reference proteome</keyword>
<evidence type="ECO:0000313" key="3">
    <source>
        <dbReference type="WBParaSite" id="HPBE_0000229301-mRNA-1"/>
    </source>
</evidence>
<dbReference type="EMBL" id="UZAH01003302">
    <property type="protein sequence ID" value="VDO24274.1"/>
    <property type="molecule type" value="Genomic_DNA"/>
</dbReference>
<gene>
    <name evidence="1" type="ORF">HPBE_LOCUS2294</name>
</gene>
<protein>
    <submittedName>
        <fullName evidence="3">Lipocln_cytosolic_FA-bd_dom domain-containing protein</fullName>
    </submittedName>
</protein>
<accession>A0A183F801</accession>
<proteinExistence type="predicted"/>